<gene>
    <name evidence="4" type="ORF">C7B77_15355</name>
</gene>
<feature type="transmembrane region" description="Helical" evidence="2">
    <location>
        <begin position="282"/>
        <end position="300"/>
    </location>
</feature>
<keyword evidence="5" id="KW-1185">Reference proteome</keyword>
<dbReference type="Gene3D" id="1.10.3730.20">
    <property type="match status" value="1"/>
</dbReference>
<comment type="caution">
    <text evidence="4">The sequence shown here is derived from an EMBL/GenBank/DDBJ whole genome shotgun (WGS) entry which is preliminary data.</text>
</comment>
<name>A0A2T1GD54_9CYAN</name>
<dbReference type="RefSeq" id="WP_106306435.1">
    <property type="nucleotide sequence ID" value="NZ_PVWO01000194.1"/>
</dbReference>
<dbReference type="Proteomes" id="UP000238937">
    <property type="component" value="Unassembled WGS sequence"/>
</dbReference>
<comment type="similarity">
    <text evidence="1">Belongs to the EamA transporter family.</text>
</comment>
<dbReference type="GO" id="GO:0016020">
    <property type="term" value="C:membrane"/>
    <property type="evidence" value="ECO:0007669"/>
    <property type="project" value="InterPro"/>
</dbReference>
<protein>
    <submittedName>
        <fullName evidence="4">Transporter</fullName>
    </submittedName>
</protein>
<organism evidence="4 5">
    <name type="scientific">Chamaesiphon polymorphus CCALA 037</name>
    <dbReference type="NCBI Taxonomy" id="2107692"/>
    <lineage>
        <taxon>Bacteria</taxon>
        <taxon>Bacillati</taxon>
        <taxon>Cyanobacteriota</taxon>
        <taxon>Cyanophyceae</taxon>
        <taxon>Gomontiellales</taxon>
        <taxon>Chamaesiphonaceae</taxon>
        <taxon>Chamaesiphon</taxon>
    </lineage>
</organism>
<evidence type="ECO:0000259" key="3">
    <source>
        <dbReference type="Pfam" id="PF00892"/>
    </source>
</evidence>
<accession>A0A2T1GD54</accession>
<evidence type="ECO:0000313" key="4">
    <source>
        <dbReference type="EMBL" id="PSB55330.1"/>
    </source>
</evidence>
<evidence type="ECO:0000313" key="5">
    <source>
        <dbReference type="Proteomes" id="UP000238937"/>
    </source>
</evidence>
<dbReference type="Pfam" id="PF00892">
    <property type="entry name" value="EamA"/>
    <property type="match status" value="1"/>
</dbReference>
<feature type="transmembrane region" description="Helical" evidence="2">
    <location>
        <begin position="173"/>
        <end position="194"/>
    </location>
</feature>
<dbReference type="SUPFAM" id="SSF103481">
    <property type="entry name" value="Multidrug resistance efflux transporter EmrE"/>
    <property type="match status" value="1"/>
</dbReference>
<dbReference type="OrthoDB" id="6866199at2"/>
<feature type="transmembrane region" description="Helical" evidence="2">
    <location>
        <begin position="31"/>
        <end position="51"/>
    </location>
</feature>
<proteinExistence type="inferred from homology"/>
<evidence type="ECO:0000256" key="1">
    <source>
        <dbReference type="ARBA" id="ARBA00007362"/>
    </source>
</evidence>
<keyword evidence="2" id="KW-1133">Transmembrane helix</keyword>
<sequence length="303" mass="33800">MWIQYALFSSFLWAFVHILDEHCVDKIFSKPWLGVVTSSGISAGIFLLLPLLNIPIVIPRWDLLAICLATGAIIQLSQYFYFRALDGSDSGTVSAYWNLTPIFLLIISYWLFGYFITANNYIGIALLITASIGLCSIDTFSSRWHTLYLMSIASGLLTIVMTIEKYIFDRTDFFGAFLSITTGIIISGLACLTIEEVRLTLWRDLPKIKQALPIFIAIELLNLVALYTGQLAVKLGVPVLVSAIEASTPAYAFGLSLLIAIFQRRLDSPTERLRQRETNRKLPLKWGFVGLMIVGVWLLGATG</sequence>
<feature type="transmembrane region" description="Helical" evidence="2">
    <location>
        <begin position="147"/>
        <end position="167"/>
    </location>
</feature>
<dbReference type="InterPro" id="IPR037185">
    <property type="entry name" value="EmrE-like"/>
</dbReference>
<feature type="domain" description="EamA" evidence="3">
    <location>
        <begin position="2"/>
        <end position="132"/>
    </location>
</feature>
<feature type="transmembrane region" description="Helical" evidence="2">
    <location>
        <begin position="239"/>
        <end position="262"/>
    </location>
</feature>
<keyword evidence="2" id="KW-0812">Transmembrane</keyword>
<dbReference type="InterPro" id="IPR000620">
    <property type="entry name" value="EamA_dom"/>
</dbReference>
<keyword evidence="2" id="KW-0472">Membrane</keyword>
<feature type="transmembrane region" description="Helical" evidence="2">
    <location>
        <begin position="63"/>
        <end position="82"/>
    </location>
</feature>
<feature type="transmembrane region" description="Helical" evidence="2">
    <location>
        <begin position="214"/>
        <end position="233"/>
    </location>
</feature>
<dbReference type="AlphaFoldDB" id="A0A2T1GD54"/>
<dbReference type="EMBL" id="PVWO01000194">
    <property type="protein sequence ID" value="PSB55330.1"/>
    <property type="molecule type" value="Genomic_DNA"/>
</dbReference>
<reference evidence="4 5" key="1">
    <citation type="submission" date="2018-03" db="EMBL/GenBank/DDBJ databases">
        <title>The ancient ancestry and fast evolution of plastids.</title>
        <authorList>
            <person name="Moore K.R."/>
            <person name="Magnabosco C."/>
            <person name="Momper L."/>
            <person name="Gold D.A."/>
            <person name="Bosak T."/>
            <person name="Fournier G.P."/>
        </authorList>
    </citation>
    <scope>NUCLEOTIDE SEQUENCE [LARGE SCALE GENOMIC DNA]</scope>
    <source>
        <strain evidence="4 5">CCALA 037</strain>
    </source>
</reference>
<feature type="transmembrane region" description="Helical" evidence="2">
    <location>
        <begin position="102"/>
        <end position="135"/>
    </location>
</feature>
<evidence type="ECO:0000256" key="2">
    <source>
        <dbReference type="SAM" id="Phobius"/>
    </source>
</evidence>